<dbReference type="PANTHER" id="PTHR46637">
    <property type="entry name" value="TIS1421-TRANSPOSASE PROTEIN A"/>
    <property type="match status" value="1"/>
</dbReference>
<dbReference type="InterPro" id="IPR002559">
    <property type="entry name" value="Transposase_11"/>
</dbReference>
<sequence>MSRRTLTDAQYARIQPLLLGRKDQPGRTGADNRLFVDAVLWLARTAAPWRDLPPEFGKWTGVHARFRRWAMSGIWERIFNALSDDPDFEYVLIDSTICKAHADATGAKGGTQAQGIGRSRGGLTTKIHASVDALGLPVRLVPTAGHRGDCPQAAALVEGLKGVGHVVADAAYDAGRLRDLIADDLGAEAQIQANPSRAIKPPLDPDLYAERHKVENFFQRIKRFRRIALRCEKTLTSYMGFVYLVSALVWLR</sequence>
<dbReference type="RefSeq" id="WP_275569329.1">
    <property type="nucleotide sequence ID" value="NZ_JARGYC010000080.1"/>
</dbReference>
<protein>
    <submittedName>
        <fullName evidence="4">IS5 family transposase</fullName>
    </submittedName>
</protein>
<evidence type="ECO:0000259" key="3">
    <source>
        <dbReference type="Pfam" id="PF13340"/>
    </source>
</evidence>
<evidence type="ECO:0000259" key="2">
    <source>
        <dbReference type="Pfam" id="PF01609"/>
    </source>
</evidence>
<accession>A0AAE3NW47</accession>
<dbReference type="GO" id="GO:0003677">
    <property type="term" value="F:DNA binding"/>
    <property type="evidence" value="ECO:0007669"/>
    <property type="project" value="InterPro"/>
</dbReference>
<evidence type="ECO:0000256" key="1">
    <source>
        <dbReference type="SAM" id="Phobius"/>
    </source>
</evidence>
<dbReference type="GO" id="GO:0006313">
    <property type="term" value="P:DNA transposition"/>
    <property type="evidence" value="ECO:0007669"/>
    <property type="project" value="InterPro"/>
</dbReference>
<comment type="caution">
    <text evidence="4">The sequence shown here is derived from an EMBL/GenBank/DDBJ whole genome shotgun (WGS) entry which is preliminary data.</text>
</comment>
<evidence type="ECO:0000313" key="4">
    <source>
        <dbReference type="EMBL" id="MDF0603206.1"/>
    </source>
</evidence>
<feature type="transmembrane region" description="Helical" evidence="1">
    <location>
        <begin position="235"/>
        <end position="251"/>
    </location>
</feature>
<keyword evidence="1" id="KW-0472">Membrane</keyword>
<dbReference type="InterPro" id="IPR052909">
    <property type="entry name" value="Transposase_6_like"/>
</dbReference>
<feature type="domain" description="Insertion element IS402-like" evidence="3">
    <location>
        <begin position="6"/>
        <end position="79"/>
    </location>
</feature>
<keyword evidence="1" id="KW-0812">Transmembrane</keyword>
<dbReference type="GO" id="GO:0004803">
    <property type="term" value="F:transposase activity"/>
    <property type="evidence" value="ECO:0007669"/>
    <property type="project" value="InterPro"/>
</dbReference>
<dbReference type="Pfam" id="PF01609">
    <property type="entry name" value="DDE_Tnp_1"/>
    <property type="match status" value="1"/>
</dbReference>
<keyword evidence="5" id="KW-1185">Reference proteome</keyword>
<name>A0AAE3NW47_9RHOB</name>
<dbReference type="EMBL" id="JARGYC010000080">
    <property type="protein sequence ID" value="MDF0603206.1"/>
    <property type="molecule type" value="Genomic_DNA"/>
</dbReference>
<evidence type="ECO:0000313" key="5">
    <source>
        <dbReference type="Proteomes" id="UP001220964"/>
    </source>
</evidence>
<dbReference type="PANTHER" id="PTHR46637:SF1">
    <property type="entry name" value="BLL5188 PROTEIN"/>
    <property type="match status" value="1"/>
</dbReference>
<reference evidence="4" key="1">
    <citation type="submission" date="2023-03" db="EMBL/GenBank/DDBJ databases">
        <title>Multiphase analysis and comparison of six strains from genera Psychromarinibacter, Lutimaribacter, and Maritimibacter, including a novel species: Psychromarinibacter sediminicola sp. nov.</title>
        <authorList>
            <person name="Wang Y.-H."/>
            <person name="Ye M.-Q."/>
            <person name="Du Z.-J."/>
        </authorList>
    </citation>
    <scope>NUCLEOTIDE SEQUENCE</scope>
    <source>
        <strain evidence="4">C21-152</strain>
    </source>
</reference>
<proteinExistence type="predicted"/>
<dbReference type="NCBIfam" id="NF033580">
    <property type="entry name" value="transpos_IS5_3"/>
    <property type="match status" value="1"/>
</dbReference>
<organism evidence="4 5">
    <name type="scientific">Psychromarinibacter sediminicola</name>
    <dbReference type="NCBI Taxonomy" id="3033385"/>
    <lineage>
        <taxon>Bacteria</taxon>
        <taxon>Pseudomonadati</taxon>
        <taxon>Pseudomonadota</taxon>
        <taxon>Alphaproteobacteria</taxon>
        <taxon>Rhodobacterales</taxon>
        <taxon>Paracoccaceae</taxon>
        <taxon>Psychromarinibacter</taxon>
    </lineage>
</organism>
<keyword evidence="1" id="KW-1133">Transmembrane helix</keyword>
<feature type="domain" description="Transposase IS4-like" evidence="2">
    <location>
        <begin position="91"/>
        <end position="239"/>
    </location>
</feature>
<dbReference type="Pfam" id="PF13340">
    <property type="entry name" value="DUF4096"/>
    <property type="match status" value="1"/>
</dbReference>
<dbReference type="AlphaFoldDB" id="A0AAE3NW47"/>
<dbReference type="Proteomes" id="UP001220964">
    <property type="component" value="Unassembled WGS sequence"/>
</dbReference>
<gene>
    <name evidence="4" type="ORF">P1J78_20900</name>
</gene>
<dbReference type="InterPro" id="IPR025161">
    <property type="entry name" value="IS402-like_dom"/>
</dbReference>